<accession>A0ACB7TEV9</accession>
<proteinExistence type="predicted"/>
<name>A0ACB7TEV9_HYAAI</name>
<evidence type="ECO:0000313" key="2">
    <source>
        <dbReference type="Proteomes" id="UP000821845"/>
    </source>
</evidence>
<dbReference type="EMBL" id="CM023481">
    <property type="protein sequence ID" value="KAH6944661.1"/>
    <property type="molecule type" value="Genomic_DNA"/>
</dbReference>
<reference evidence="1" key="1">
    <citation type="submission" date="2020-05" db="EMBL/GenBank/DDBJ databases">
        <title>Large-scale comparative analyses of tick genomes elucidate their genetic diversity and vector capacities.</title>
        <authorList>
            <person name="Jia N."/>
            <person name="Wang J."/>
            <person name="Shi W."/>
            <person name="Du L."/>
            <person name="Sun Y."/>
            <person name="Zhan W."/>
            <person name="Jiang J."/>
            <person name="Wang Q."/>
            <person name="Zhang B."/>
            <person name="Ji P."/>
            <person name="Sakyi L.B."/>
            <person name="Cui X."/>
            <person name="Yuan T."/>
            <person name="Jiang B."/>
            <person name="Yang W."/>
            <person name="Lam T.T.-Y."/>
            <person name="Chang Q."/>
            <person name="Ding S."/>
            <person name="Wang X."/>
            <person name="Zhu J."/>
            <person name="Ruan X."/>
            <person name="Zhao L."/>
            <person name="Wei J."/>
            <person name="Que T."/>
            <person name="Du C."/>
            <person name="Cheng J."/>
            <person name="Dai P."/>
            <person name="Han X."/>
            <person name="Huang E."/>
            <person name="Gao Y."/>
            <person name="Liu J."/>
            <person name="Shao H."/>
            <person name="Ye R."/>
            <person name="Li L."/>
            <person name="Wei W."/>
            <person name="Wang X."/>
            <person name="Wang C."/>
            <person name="Yang T."/>
            <person name="Huo Q."/>
            <person name="Li W."/>
            <person name="Guo W."/>
            <person name="Chen H."/>
            <person name="Zhou L."/>
            <person name="Ni X."/>
            <person name="Tian J."/>
            <person name="Zhou Y."/>
            <person name="Sheng Y."/>
            <person name="Liu T."/>
            <person name="Pan Y."/>
            <person name="Xia L."/>
            <person name="Li J."/>
            <person name="Zhao F."/>
            <person name="Cao W."/>
        </authorList>
    </citation>
    <scope>NUCLEOTIDE SEQUENCE</scope>
    <source>
        <strain evidence="1">Hyas-2018</strain>
    </source>
</reference>
<sequence length="166" mass="18405">MRLVRRPLDSRGKTRATSDGGRAAMLRTCVRRPARGRPLRISRGPITDDATSNNASVAASTMVYTGAAAALRAGRSKAAGRRNGCKYAKVGCPTTYPSPRRPPCHTTPRHRQRRSTRLPFAHVRRGYGELRSGRAVEPINRRIRPHIRLQRARRTIPPAPTITTKP</sequence>
<dbReference type="Proteomes" id="UP000821845">
    <property type="component" value="Chromosome 1"/>
</dbReference>
<keyword evidence="2" id="KW-1185">Reference proteome</keyword>
<comment type="caution">
    <text evidence="1">The sequence shown here is derived from an EMBL/GenBank/DDBJ whole genome shotgun (WGS) entry which is preliminary data.</text>
</comment>
<evidence type="ECO:0000313" key="1">
    <source>
        <dbReference type="EMBL" id="KAH6944661.1"/>
    </source>
</evidence>
<protein>
    <submittedName>
        <fullName evidence="1">Uncharacterized protein</fullName>
    </submittedName>
</protein>
<gene>
    <name evidence="1" type="ORF">HPB50_004438</name>
</gene>
<organism evidence="1 2">
    <name type="scientific">Hyalomma asiaticum</name>
    <name type="common">Tick</name>
    <dbReference type="NCBI Taxonomy" id="266040"/>
    <lineage>
        <taxon>Eukaryota</taxon>
        <taxon>Metazoa</taxon>
        <taxon>Ecdysozoa</taxon>
        <taxon>Arthropoda</taxon>
        <taxon>Chelicerata</taxon>
        <taxon>Arachnida</taxon>
        <taxon>Acari</taxon>
        <taxon>Parasitiformes</taxon>
        <taxon>Ixodida</taxon>
        <taxon>Ixodoidea</taxon>
        <taxon>Ixodidae</taxon>
        <taxon>Hyalomminae</taxon>
        <taxon>Hyalomma</taxon>
    </lineage>
</organism>